<dbReference type="InterPro" id="IPR041591">
    <property type="entry name" value="OCRE"/>
</dbReference>
<dbReference type="eggNOG" id="KOG0154">
    <property type="taxonomic scope" value="Eukaryota"/>
</dbReference>
<dbReference type="Pfam" id="PF00076">
    <property type="entry name" value="RRM_1"/>
    <property type="match status" value="1"/>
</dbReference>
<dbReference type="InterPro" id="IPR035623">
    <property type="entry name" value="SUA-like_OCRE"/>
</dbReference>
<dbReference type="SMART" id="SM00360">
    <property type="entry name" value="RRM"/>
    <property type="match status" value="1"/>
</dbReference>
<dbReference type="Gene3D" id="3.30.70.330">
    <property type="match status" value="1"/>
</dbReference>
<gene>
    <name evidence="6" type="ORF">OSTLU_14850</name>
</gene>
<evidence type="ECO:0000256" key="4">
    <source>
        <dbReference type="SAM" id="MobiDB-lite"/>
    </source>
</evidence>
<dbReference type="SUPFAM" id="SSF54928">
    <property type="entry name" value="RNA-binding domain, RBD"/>
    <property type="match status" value="1"/>
</dbReference>
<dbReference type="CDD" id="cd16166">
    <property type="entry name" value="OCRE_SUA_like"/>
    <property type="match status" value="1"/>
</dbReference>
<dbReference type="KEGG" id="olu:OSTLU_14850"/>
<reference evidence="6 7" key="1">
    <citation type="journal article" date="2007" name="Proc. Natl. Acad. Sci. U.S.A.">
        <title>The tiny eukaryote Ostreococcus provides genomic insights into the paradox of plankton speciation.</title>
        <authorList>
            <person name="Palenik B."/>
            <person name="Grimwood J."/>
            <person name="Aerts A."/>
            <person name="Rouze P."/>
            <person name="Salamov A."/>
            <person name="Putnam N."/>
            <person name="Dupont C."/>
            <person name="Jorgensen R."/>
            <person name="Derelle E."/>
            <person name="Rombauts S."/>
            <person name="Zhou K."/>
            <person name="Otillar R."/>
            <person name="Merchant S.S."/>
            <person name="Podell S."/>
            <person name="Gaasterland T."/>
            <person name="Napoli C."/>
            <person name="Gendler K."/>
            <person name="Manuell A."/>
            <person name="Tai V."/>
            <person name="Vallon O."/>
            <person name="Piganeau G."/>
            <person name="Jancek S."/>
            <person name="Heijde M."/>
            <person name="Jabbari K."/>
            <person name="Bowler C."/>
            <person name="Lohr M."/>
            <person name="Robbens S."/>
            <person name="Werner G."/>
            <person name="Dubchak I."/>
            <person name="Pazour G.J."/>
            <person name="Ren Q."/>
            <person name="Paulsen I."/>
            <person name="Delwiche C."/>
            <person name="Schmutz J."/>
            <person name="Rokhsar D."/>
            <person name="Van de Peer Y."/>
            <person name="Moreau H."/>
            <person name="Grigoriev I.V."/>
        </authorList>
    </citation>
    <scope>NUCLEOTIDE SEQUENCE [LARGE SCALE GENOMIC DNA]</scope>
    <source>
        <strain evidence="6 7">CCE9901</strain>
    </source>
</reference>
<dbReference type="GO" id="GO:0005634">
    <property type="term" value="C:nucleus"/>
    <property type="evidence" value="ECO:0007669"/>
    <property type="project" value="UniProtKB-SubCell"/>
</dbReference>
<dbReference type="InterPro" id="IPR012677">
    <property type="entry name" value="Nucleotide-bd_a/b_plait_sf"/>
</dbReference>
<name>A4RVC6_OSTLU</name>
<dbReference type="InterPro" id="IPR035979">
    <property type="entry name" value="RBD_domain_sf"/>
</dbReference>
<dbReference type="OrthoDB" id="439808at2759"/>
<dbReference type="GO" id="GO:0003723">
    <property type="term" value="F:RNA binding"/>
    <property type="evidence" value="ECO:0007669"/>
    <property type="project" value="UniProtKB-UniRule"/>
</dbReference>
<evidence type="ECO:0000313" key="6">
    <source>
        <dbReference type="EMBL" id="ABO95690.1"/>
    </source>
</evidence>
<feature type="domain" description="RRM" evidence="5">
    <location>
        <begin position="37"/>
        <end position="123"/>
    </location>
</feature>
<dbReference type="AlphaFoldDB" id="A4RVC6"/>
<keyword evidence="7" id="KW-1185">Reference proteome</keyword>
<dbReference type="GO" id="GO:0000398">
    <property type="term" value="P:mRNA splicing, via spliceosome"/>
    <property type="evidence" value="ECO:0007669"/>
    <property type="project" value="TreeGrafter"/>
</dbReference>
<dbReference type="RefSeq" id="XP_001417397.1">
    <property type="nucleotide sequence ID" value="XM_001417360.1"/>
</dbReference>
<organism evidence="6 7">
    <name type="scientific">Ostreococcus lucimarinus (strain CCE9901)</name>
    <dbReference type="NCBI Taxonomy" id="436017"/>
    <lineage>
        <taxon>Eukaryota</taxon>
        <taxon>Viridiplantae</taxon>
        <taxon>Chlorophyta</taxon>
        <taxon>Mamiellophyceae</taxon>
        <taxon>Mamiellales</taxon>
        <taxon>Bathycoccaceae</taxon>
        <taxon>Ostreococcus</taxon>
    </lineage>
</organism>
<dbReference type="EMBL" id="CP000584">
    <property type="protein sequence ID" value="ABO95690.1"/>
    <property type="molecule type" value="Genomic_DNA"/>
</dbReference>
<dbReference type="OMA" id="SACESDY"/>
<accession>A4RVC6</accession>
<dbReference type="PANTHER" id="PTHR13948">
    <property type="entry name" value="RNA-BINDING PROTEIN"/>
    <property type="match status" value="1"/>
</dbReference>
<proteinExistence type="predicted"/>
<evidence type="ECO:0000259" key="5">
    <source>
        <dbReference type="PROSITE" id="PS50102"/>
    </source>
</evidence>
<comment type="subcellular location">
    <subcellularLocation>
        <location evidence="1">Nucleus</location>
    </subcellularLocation>
</comment>
<dbReference type="PANTHER" id="PTHR13948:SF3">
    <property type="entry name" value="FI21118P1"/>
    <property type="match status" value="1"/>
</dbReference>
<dbReference type="Gramene" id="ABO95690">
    <property type="protein sequence ID" value="ABO95690"/>
    <property type="gene ID" value="OSTLU_14850"/>
</dbReference>
<dbReference type="Pfam" id="PF17780">
    <property type="entry name" value="OCRE"/>
    <property type="match status" value="1"/>
</dbReference>
<dbReference type="Proteomes" id="UP000001568">
    <property type="component" value="Chromosome 4"/>
</dbReference>
<evidence type="ECO:0000256" key="3">
    <source>
        <dbReference type="PROSITE-ProRule" id="PRU00176"/>
    </source>
</evidence>
<keyword evidence="3" id="KW-0694">RNA-binding</keyword>
<dbReference type="GeneID" id="5001461"/>
<dbReference type="HOGENOM" id="CLU_941325_0_0_1"/>
<feature type="region of interest" description="Disordered" evidence="4">
    <location>
        <begin position="275"/>
        <end position="296"/>
    </location>
</feature>
<evidence type="ECO:0000256" key="1">
    <source>
        <dbReference type="ARBA" id="ARBA00004123"/>
    </source>
</evidence>
<keyword evidence="2" id="KW-0539">Nucleus</keyword>
<sequence length="296" mass="32523">MTRGRSACFQCFTQDEADKKYRTDEVDRAAADKHPTPVLFIRNIPSDATEEELAKKVSAIDKTLFVRSIQMPVERETGFRKGFAFVDCTSIEQARVVKDLLDGTAFREGDWTNGALSVEFSISKLSQKLATPVSAAAQVAILQATAASAMTTAASESDYTFDKATGYYRHKTTGILYDANTGLFFNAITNAWYSWNETTQEYTQVGSKSVVESPPKEETERRPVVATLSSAPKPEPSVLKEDVKVVMSYRDRAKERRKLHREGVALDRLVSGEPAASAVKGRVTGGKMRAGKRGGS</sequence>
<dbReference type="PROSITE" id="PS50102">
    <property type="entry name" value="RRM"/>
    <property type="match status" value="1"/>
</dbReference>
<protein>
    <recommendedName>
        <fullName evidence="5">RRM domain-containing protein</fullName>
    </recommendedName>
</protein>
<evidence type="ECO:0000256" key="2">
    <source>
        <dbReference type="ARBA" id="ARBA00023242"/>
    </source>
</evidence>
<dbReference type="InterPro" id="IPR000504">
    <property type="entry name" value="RRM_dom"/>
</dbReference>
<evidence type="ECO:0000313" key="7">
    <source>
        <dbReference type="Proteomes" id="UP000001568"/>
    </source>
</evidence>
<dbReference type="STRING" id="436017.A4RVC6"/>